<dbReference type="AlphaFoldDB" id="A0A1S2CLI3"/>
<proteinExistence type="predicted"/>
<sequence>MDYITGCRYGEFTGIISGTYQTGHALELPNNTGEIYAWLDRCKDAGRLEEILDPVIDWVNQKMENSYENDGVSAYSESEEIELYMTLRRWYGCLKIIFGLPGGKITDNERERDAVWGVNFQKKVNQYMLKNK</sequence>
<evidence type="ECO:0000313" key="2">
    <source>
        <dbReference type="Proteomes" id="UP000179934"/>
    </source>
</evidence>
<reference evidence="1 2" key="1">
    <citation type="submission" date="2016-09" db="EMBL/GenBank/DDBJ databases">
        <title>Draft Genome Sequence of Aeromonas sobria Strain 08005, Isolated from Sick Rana catesbeiana.</title>
        <authorList>
            <person name="Yang Q."/>
        </authorList>
    </citation>
    <scope>NUCLEOTIDE SEQUENCE [LARGE SCALE GENOMIC DNA]</scope>
    <source>
        <strain evidence="1 2">08005</strain>
    </source>
</reference>
<accession>A0A1S2CLI3</accession>
<name>A0A1S2CLI3_AERSO</name>
<dbReference type="Proteomes" id="UP000179934">
    <property type="component" value="Unassembled WGS sequence"/>
</dbReference>
<protein>
    <submittedName>
        <fullName evidence="1">Uncharacterized protein</fullName>
    </submittedName>
</protein>
<gene>
    <name evidence="1" type="ORF">BJD16_19995</name>
</gene>
<dbReference type="EMBL" id="MKFU01000038">
    <property type="protein sequence ID" value="OHY89594.1"/>
    <property type="molecule type" value="Genomic_DNA"/>
</dbReference>
<evidence type="ECO:0000313" key="1">
    <source>
        <dbReference type="EMBL" id="OHY89594.1"/>
    </source>
</evidence>
<comment type="caution">
    <text evidence="1">The sequence shown here is derived from an EMBL/GenBank/DDBJ whole genome shotgun (WGS) entry which is preliminary data.</text>
</comment>
<organism evidence="1 2">
    <name type="scientific">Aeromonas sobria</name>
    <dbReference type="NCBI Taxonomy" id="646"/>
    <lineage>
        <taxon>Bacteria</taxon>
        <taxon>Pseudomonadati</taxon>
        <taxon>Pseudomonadota</taxon>
        <taxon>Gammaproteobacteria</taxon>
        <taxon>Aeromonadales</taxon>
        <taxon>Aeromonadaceae</taxon>
        <taxon>Aeromonas</taxon>
    </lineage>
</organism>